<dbReference type="PROSITE" id="PS00678">
    <property type="entry name" value="WD_REPEATS_1"/>
    <property type="match status" value="1"/>
</dbReference>
<feature type="repeat" description="WD" evidence="3">
    <location>
        <begin position="65"/>
        <end position="106"/>
    </location>
</feature>
<dbReference type="AlphaFoldDB" id="A0A6B2L9P5"/>
<dbReference type="InterPro" id="IPR015943">
    <property type="entry name" value="WD40/YVTN_repeat-like_dom_sf"/>
</dbReference>
<organism evidence="4">
    <name type="scientific">Arcella intermedia</name>
    <dbReference type="NCBI Taxonomy" id="1963864"/>
    <lineage>
        <taxon>Eukaryota</taxon>
        <taxon>Amoebozoa</taxon>
        <taxon>Tubulinea</taxon>
        <taxon>Elardia</taxon>
        <taxon>Arcellinida</taxon>
        <taxon>Sphaerothecina</taxon>
        <taxon>Arcellidae</taxon>
        <taxon>Arcella</taxon>
    </lineage>
</organism>
<dbReference type="SMART" id="SM00320">
    <property type="entry name" value="WD40"/>
    <property type="match status" value="5"/>
</dbReference>
<reference evidence="4" key="1">
    <citation type="journal article" date="2020" name="J. Eukaryot. Microbiol.">
        <title>De novo Sequencing, Assembly and Annotation of the Transcriptome for the Free-Living Testate Amoeba Arcella intermedia.</title>
        <authorList>
            <person name="Ribeiro G.M."/>
            <person name="Porfirio-Sousa A.L."/>
            <person name="Maurer-Alcala X.X."/>
            <person name="Katz L.A."/>
            <person name="Lahr D.J.G."/>
        </authorList>
    </citation>
    <scope>NUCLEOTIDE SEQUENCE</scope>
</reference>
<accession>A0A6B2L9P5</accession>
<name>A0A6B2L9P5_9EUKA</name>
<dbReference type="PRINTS" id="PR00320">
    <property type="entry name" value="GPROTEINBRPT"/>
</dbReference>
<proteinExistence type="predicted"/>
<evidence type="ECO:0000256" key="1">
    <source>
        <dbReference type="ARBA" id="ARBA00022574"/>
    </source>
</evidence>
<dbReference type="InterPro" id="IPR001680">
    <property type="entry name" value="WD40_rpt"/>
</dbReference>
<evidence type="ECO:0000256" key="3">
    <source>
        <dbReference type="PROSITE-ProRule" id="PRU00221"/>
    </source>
</evidence>
<dbReference type="InterPro" id="IPR020472">
    <property type="entry name" value="WD40_PAC1"/>
</dbReference>
<dbReference type="PROSITE" id="PS50082">
    <property type="entry name" value="WD_REPEATS_2"/>
    <property type="match status" value="2"/>
</dbReference>
<dbReference type="PANTHER" id="PTHR10971">
    <property type="entry name" value="MRNA EXPORT FACTOR AND BUB3"/>
    <property type="match status" value="1"/>
</dbReference>
<dbReference type="Pfam" id="PF00400">
    <property type="entry name" value="WD40"/>
    <property type="match status" value="3"/>
</dbReference>
<evidence type="ECO:0008006" key="5">
    <source>
        <dbReference type="Google" id="ProtNLM"/>
    </source>
</evidence>
<feature type="repeat" description="WD" evidence="3">
    <location>
        <begin position="211"/>
        <end position="245"/>
    </location>
</feature>
<evidence type="ECO:0000256" key="2">
    <source>
        <dbReference type="ARBA" id="ARBA00022737"/>
    </source>
</evidence>
<sequence>MLLVSSWDSNVRVYDVMKDSVEVTWSQSSPILDCCFGENSNSIFSGGLDMAVKMYDVTNKQEITLGKHTKPVKCVEYCKEERLVVTGSWDGTVKLWDLRSSSEVGTCTQPGKVFTMALTGKRVIVGTSTRQVWIWDLVRLAEPEQRRESSLKYQTRCIRAFVEGDGYALSSTEGRVAMEYFDPNPQIQAKKYAFKCHRLKSNNGLENVYPVNTLSFHPTFGTFASGGDDGIVNIWDGKNKKRLCQFRKYPNSIASCAFNYDGSLLAIASSYTFFEGEKENAPENIFIRHINELEVKPKSRQPLHTKPPL</sequence>
<dbReference type="InterPro" id="IPR036322">
    <property type="entry name" value="WD40_repeat_dom_sf"/>
</dbReference>
<dbReference type="SUPFAM" id="SSF50978">
    <property type="entry name" value="WD40 repeat-like"/>
    <property type="match status" value="1"/>
</dbReference>
<dbReference type="EMBL" id="GIBP01004651">
    <property type="protein sequence ID" value="NDV33620.1"/>
    <property type="molecule type" value="Transcribed_RNA"/>
</dbReference>
<keyword evidence="1 3" id="KW-0853">WD repeat</keyword>
<dbReference type="InterPro" id="IPR019775">
    <property type="entry name" value="WD40_repeat_CS"/>
</dbReference>
<evidence type="ECO:0000313" key="4">
    <source>
        <dbReference type="EMBL" id="NDV33620.1"/>
    </source>
</evidence>
<keyword evidence="2" id="KW-0677">Repeat</keyword>
<protein>
    <recommendedName>
        <fullName evidence="5">Anaphase-promoting complex subunit 4 WD40 domain-containing protein</fullName>
    </recommendedName>
</protein>
<dbReference type="PROSITE" id="PS50294">
    <property type="entry name" value="WD_REPEATS_REGION"/>
    <property type="match status" value="1"/>
</dbReference>
<dbReference type="Gene3D" id="2.130.10.10">
    <property type="entry name" value="YVTN repeat-like/Quinoprotein amine dehydrogenase"/>
    <property type="match status" value="1"/>
</dbReference>